<dbReference type="EMBL" id="BMXG01000001">
    <property type="protein sequence ID" value="GHB89747.1"/>
    <property type="molecule type" value="Genomic_DNA"/>
</dbReference>
<organism evidence="12 13">
    <name type="scientific">Cerasicoccus arenae</name>
    <dbReference type="NCBI Taxonomy" id="424488"/>
    <lineage>
        <taxon>Bacteria</taxon>
        <taxon>Pseudomonadati</taxon>
        <taxon>Verrucomicrobiota</taxon>
        <taxon>Opitutia</taxon>
        <taxon>Puniceicoccales</taxon>
        <taxon>Cerasicoccaceae</taxon>
        <taxon>Cerasicoccus</taxon>
    </lineage>
</organism>
<dbReference type="AlphaFoldDB" id="A0A8J3GD78"/>
<dbReference type="GO" id="GO:0003949">
    <property type="term" value="F:1-(5-phosphoribosyl)-5-[(5-phosphoribosylamino)methylideneamino]imidazole-4-carboxamide isomerase activity"/>
    <property type="evidence" value="ECO:0007669"/>
    <property type="project" value="UniProtKB-UniRule"/>
</dbReference>
<dbReference type="PANTHER" id="PTHR43090:SF2">
    <property type="entry name" value="1-(5-PHOSPHORIBOSYL)-5-[(5-PHOSPHORIBOSYLAMINO)METHYLIDENEAMINO] IMIDAZOLE-4-CARBOXAMIDE ISOMERASE"/>
    <property type="match status" value="1"/>
</dbReference>
<comment type="similarity">
    <text evidence="4 9 10">Belongs to the HisA/HisF family.</text>
</comment>
<dbReference type="CDD" id="cd04732">
    <property type="entry name" value="HisA"/>
    <property type="match status" value="1"/>
</dbReference>
<dbReference type="InterPro" id="IPR011060">
    <property type="entry name" value="RibuloseP-bd_barrel"/>
</dbReference>
<dbReference type="InterPro" id="IPR006062">
    <property type="entry name" value="His_biosynth"/>
</dbReference>
<dbReference type="EC" id="5.3.1.16" evidence="9 11"/>
<dbReference type="InterPro" id="IPR006063">
    <property type="entry name" value="HisA_bact_arch"/>
</dbReference>
<comment type="catalytic activity">
    <reaction evidence="1 9 11">
        <text>1-(5-phospho-beta-D-ribosyl)-5-[(5-phospho-beta-D-ribosylamino)methylideneamino]imidazole-4-carboxamide = 5-[(5-phospho-1-deoxy-D-ribulos-1-ylimino)methylamino]-1-(5-phospho-beta-D-ribosyl)imidazole-4-carboxamide</text>
        <dbReference type="Rhea" id="RHEA:15469"/>
        <dbReference type="ChEBI" id="CHEBI:58435"/>
        <dbReference type="ChEBI" id="CHEBI:58525"/>
        <dbReference type="EC" id="5.3.1.16"/>
    </reaction>
</comment>
<evidence type="ECO:0000256" key="3">
    <source>
        <dbReference type="ARBA" id="ARBA00005133"/>
    </source>
</evidence>
<dbReference type="RefSeq" id="WP_189510479.1">
    <property type="nucleotide sequence ID" value="NZ_BMXG01000001.1"/>
</dbReference>
<dbReference type="InterPro" id="IPR044524">
    <property type="entry name" value="Isoase_HisA-like"/>
</dbReference>
<feature type="active site" description="Proton donor" evidence="9">
    <location>
        <position position="128"/>
    </location>
</feature>
<gene>
    <name evidence="9 12" type="primary">hisA</name>
    <name evidence="12" type="ORF">GCM10007047_00260</name>
</gene>
<evidence type="ECO:0000313" key="12">
    <source>
        <dbReference type="EMBL" id="GHB89747.1"/>
    </source>
</evidence>
<comment type="pathway">
    <text evidence="3 9 11">Amino-acid biosynthesis; L-histidine biosynthesis; L-histidine from 5-phospho-alpha-D-ribose 1-diphosphate: step 4/9.</text>
</comment>
<evidence type="ECO:0000256" key="9">
    <source>
        <dbReference type="HAMAP-Rule" id="MF_01014"/>
    </source>
</evidence>
<dbReference type="GO" id="GO:0005737">
    <property type="term" value="C:cytoplasm"/>
    <property type="evidence" value="ECO:0007669"/>
    <property type="project" value="UniProtKB-SubCell"/>
</dbReference>
<reference evidence="12" key="2">
    <citation type="submission" date="2020-09" db="EMBL/GenBank/DDBJ databases">
        <authorList>
            <person name="Sun Q."/>
            <person name="Kim S."/>
        </authorList>
    </citation>
    <scope>NUCLEOTIDE SEQUENCE</scope>
    <source>
        <strain evidence="12">KCTC 12870</strain>
    </source>
</reference>
<dbReference type="FunFam" id="3.20.20.70:FF:000009">
    <property type="entry name" value="1-(5-phosphoribosyl)-5-[(5-phosphoribosylamino)methylideneamino] imidazole-4-carboxamide isomerase"/>
    <property type="match status" value="1"/>
</dbReference>
<dbReference type="Proteomes" id="UP000642829">
    <property type="component" value="Unassembled WGS sequence"/>
</dbReference>
<keyword evidence="6 9" id="KW-0028">Amino-acid biosynthesis</keyword>
<dbReference type="NCBIfam" id="TIGR00007">
    <property type="entry name" value="1-(5-phosphoribosyl)-5-[(5-phosphoribosylamino)methylideneamino]imidazole-4-carboxamide isomerase"/>
    <property type="match status" value="1"/>
</dbReference>
<evidence type="ECO:0000256" key="6">
    <source>
        <dbReference type="ARBA" id="ARBA00022605"/>
    </source>
</evidence>
<keyword evidence="8 9" id="KW-0413">Isomerase</keyword>
<evidence type="ECO:0000256" key="2">
    <source>
        <dbReference type="ARBA" id="ARBA00004496"/>
    </source>
</evidence>
<feature type="active site" description="Proton acceptor" evidence="9">
    <location>
        <position position="8"/>
    </location>
</feature>
<comment type="subcellular location">
    <subcellularLocation>
        <location evidence="2 9 11">Cytoplasm</location>
    </subcellularLocation>
</comment>
<keyword evidence="13" id="KW-1185">Reference proteome</keyword>
<evidence type="ECO:0000256" key="1">
    <source>
        <dbReference type="ARBA" id="ARBA00000901"/>
    </source>
</evidence>
<dbReference type="PANTHER" id="PTHR43090">
    <property type="entry name" value="1-(5-PHOSPHORIBOSYL)-5-[(5-PHOSPHORIBOSYLAMINO)METHYLIDENEAMINO] IMIDAZOLE-4-CARBOXAMIDE ISOMERASE"/>
    <property type="match status" value="1"/>
</dbReference>
<evidence type="ECO:0000256" key="7">
    <source>
        <dbReference type="ARBA" id="ARBA00023102"/>
    </source>
</evidence>
<evidence type="ECO:0000256" key="10">
    <source>
        <dbReference type="RuleBase" id="RU003657"/>
    </source>
</evidence>
<name>A0A8J3GD78_9BACT</name>
<evidence type="ECO:0000256" key="8">
    <source>
        <dbReference type="ARBA" id="ARBA00023235"/>
    </source>
</evidence>
<dbReference type="HAMAP" id="MF_01014">
    <property type="entry name" value="HisA"/>
    <property type="match status" value="1"/>
</dbReference>
<evidence type="ECO:0000313" key="13">
    <source>
        <dbReference type="Proteomes" id="UP000642829"/>
    </source>
</evidence>
<dbReference type="Gene3D" id="3.20.20.70">
    <property type="entry name" value="Aldolase class I"/>
    <property type="match status" value="1"/>
</dbReference>
<dbReference type="InterPro" id="IPR013785">
    <property type="entry name" value="Aldolase_TIM"/>
</dbReference>
<sequence length="246" mass="26367">MTILPAIDIKKGRCVRLLQGLADMETEYFEDPVEPAKEFLAAGAEWVHVVDLDGAFTGKPANTEAARKIAELGMKVEFGGGIREMDDIRNVLKAGVTRVVVGTRACESLDFVKAMAQEFGPQVAVGIDARAGKVAVHGWVDTTDMPAIDLAQQVAAAGIQTIIYTDIMTDGMMRGPNFEGMKEMWTAVDCDVIASGGVADLHDVVHYADLAPRFPNFSGVIIGKAIYEKAIDLKQALSIASRVGKA</sequence>
<proteinExistence type="inferred from homology"/>
<dbReference type="GO" id="GO:0000105">
    <property type="term" value="P:L-histidine biosynthetic process"/>
    <property type="evidence" value="ECO:0007669"/>
    <property type="project" value="UniProtKB-UniRule"/>
</dbReference>
<dbReference type="Pfam" id="PF00977">
    <property type="entry name" value="His_biosynth"/>
    <property type="match status" value="1"/>
</dbReference>
<evidence type="ECO:0000256" key="5">
    <source>
        <dbReference type="ARBA" id="ARBA00022490"/>
    </source>
</evidence>
<evidence type="ECO:0000256" key="11">
    <source>
        <dbReference type="RuleBase" id="RU003658"/>
    </source>
</evidence>
<reference evidence="12" key="1">
    <citation type="journal article" date="2014" name="Int. J. Syst. Evol. Microbiol.">
        <title>Complete genome sequence of Corynebacterium casei LMG S-19264T (=DSM 44701T), isolated from a smear-ripened cheese.</title>
        <authorList>
            <consortium name="US DOE Joint Genome Institute (JGI-PGF)"/>
            <person name="Walter F."/>
            <person name="Albersmeier A."/>
            <person name="Kalinowski J."/>
            <person name="Ruckert C."/>
        </authorList>
    </citation>
    <scope>NUCLEOTIDE SEQUENCE</scope>
    <source>
        <strain evidence="12">KCTC 12870</strain>
    </source>
</reference>
<keyword evidence="5 9" id="KW-0963">Cytoplasm</keyword>
<keyword evidence="7 9" id="KW-0368">Histidine biosynthesis</keyword>
<dbReference type="InterPro" id="IPR023016">
    <property type="entry name" value="HisA/PriA"/>
</dbReference>
<dbReference type="GO" id="GO:0000162">
    <property type="term" value="P:L-tryptophan biosynthetic process"/>
    <property type="evidence" value="ECO:0007669"/>
    <property type="project" value="TreeGrafter"/>
</dbReference>
<dbReference type="UniPathway" id="UPA00031">
    <property type="reaction ID" value="UER00009"/>
</dbReference>
<evidence type="ECO:0000256" key="4">
    <source>
        <dbReference type="ARBA" id="ARBA00009667"/>
    </source>
</evidence>
<comment type="caution">
    <text evidence="12">The sequence shown here is derived from an EMBL/GenBank/DDBJ whole genome shotgun (WGS) entry which is preliminary data.</text>
</comment>
<protein>
    <recommendedName>
        <fullName evidence="9 11">1-(5-phosphoribosyl)-5-[(5-phosphoribosylamino)methylideneamino] imidazole-4-carboxamide isomerase</fullName>
        <ecNumber evidence="9 11">5.3.1.16</ecNumber>
    </recommendedName>
    <alternativeName>
        <fullName evidence="9">Phosphoribosylformimino-5-aminoimidazole carboxamide ribotide isomerase</fullName>
    </alternativeName>
</protein>
<accession>A0A8J3GD78</accession>
<dbReference type="SUPFAM" id="SSF51366">
    <property type="entry name" value="Ribulose-phoshate binding barrel"/>
    <property type="match status" value="1"/>
</dbReference>